<feature type="region of interest" description="Disordered" evidence="1">
    <location>
        <begin position="581"/>
        <end position="668"/>
    </location>
</feature>
<organism evidence="2 3">
    <name type="scientific">Prorocentrum cordatum</name>
    <dbReference type="NCBI Taxonomy" id="2364126"/>
    <lineage>
        <taxon>Eukaryota</taxon>
        <taxon>Sar</taxon>
        <taxon>Alveolata</taxon>
        <taxon>Dinophyceae</taxon>
        <taxon>Prorocentrales</taxon>
        <taxon>Prorocentraceae</taxon>
        <taxon>Prorocentrum</taxon>
    </lineage>
</organism>
<proteinExistence type="predicted"/>
<evidence type="ECO:0000256" key="1">
    <source>
        <dbReference type="SAM" id="MobiDB-lite"/>
    </source>
</evidence>
<evidence type="ECO:0000313" key="2">
    <source>
        <dbReference type="EMBL" id="CAK0846872.1"/>
    </source>
</evidence>
<evidence type="ECO:0000313" key="3">
    <source>
        <dbReference type="Proteomes" id="UP001189429"/>
    </source>
</evidence>
<reference evidence="2" key="1">
    <citation type="submission" date="2023-10" db="EMBL/GenBank/DDBJ databases">
        <authorList>
            <person name="Chen Y."/>
            <person name="Shah S."/>
            <person name="Dougan E. K."/>
            <person name="Thang M."/>
            <person name="Chan C."/>
        </authorList>
    </citation>
    <scope>NUCLEOTIDE SEQUENCE [LARGE SCALE GENOMIC DNA]</scope>
</reference>
<gene>
    <name evidence="2" type="ORF">PCOR1329_LOCUS40251</name>
</gene>
<protein>
    <recommendedName>
        <fullName evidence="4">Subtilisin</fullName>
    </recommendedName>
</protein>
<name>A0ABN9TLM0_9DINO</name>
<dbReference type="PRINTS" id="PR01217">
    <property type="entry name" value="PRICHEXTENSN"/>
</dbReference>
<dbReference type="EMBL" id="CAUYUJ010014852">
    <property type="protein sequence ID" value="CAK0846872.1"/>
    <property type="molecule type" value="Genomic_DNA"/>
</dbReference>
<feature type="compositionally biased region" description="Pro residues" evidence="1">
    <location>
        <begin position="588"/>
        <end position="624"/>
    </location>
</feature>
<keyword evidence="3" id="KW-1185">Reference proteome</keyword>
<dbReference type="Proteomes" id="UP001189429">
    <property type="component" value="Unassembled WGS sequence"/>
</dbReference>
<evidence type="ECO:0008006" key="4">
    <source>
        <dbReference type="Google" id="ProtNLM"/>
    </source>
</evidence>
<sequence length="793" mass="83388">MAFGDCVSVVVDNVMESCGHELIPTECSGTWDCFTQAASSALDFFICGFPIILDSVLTMYGANCLPNVVDGIKDALFPPEIIVQTAVVEAIMDFGDAVYDGIYEASLTVASTLDWCWDDAPSAEFTDCDAFEMVASIVSWDVTDIFGMASRFSDAVTAVNDCLGKTTSLPGIGDIPTPFLNVVWQGGVPWCAPTYVVSTASAVVGAFQYITGGRMLDDLIIVGDSLLTKLQQRLEAVFCDGGDVTINLGAELSMSYFVLGITVAAGCEKGHFNAHVIGYATGRIPILSTPFNPVPMVDGVFSIKCDKGPNPTSWSYWGSALGAMLSLGPFKAAVSLPLWPEFSLQLGYTFKVTLIPLTVRRAQTAATEPELEGPKSVLPVLKSLSRAVSDPGFGSELPDVKPILDGVRNGSLQRAELDWDLGARIFITVTKNFCFTCDDWGEEPAWVTGLVGMATPYICQMSGAMAGSSWGALTRAQCFAAVAAWEQSGNSCEILYTDAPHDGSLGTACACMPDDAMTSGVCSEQAGARASEGSSNFQVFRNQRYTCETGSGIACKSCVSPQSRLAQDHCETRNDGFQLAGYSCTPAGPTPSPTPSPPTLSPTTSPTPSPTLSPTTPSPTPSPPTTSSTPSPTLSQTTASPTPGPTPSSTPSPTTPCPTPMPTPTVKRDIRVEYTSDETLPAGVTASDLVASTVYKAAKTYGFRKALSMPNSVDAAILGFALVGRRIPTDARQRSSVTVSVKTAIKVTAPDISIAAIFSTEIGETSTAIAAETESAMAAADWSSEPVWTSALR</sequence>
<accession>A0ABN9TLM0</accession>
<feature type="compositionally biased region" description="Low complexity" evidence="1">
    <location>
        <begin position="625"/>
        <end position="641"/>
    </location>
</feature>
<comment type="caution">
    <text evidence="2">The sequence shown here is derived from an EMBL/GenBank/DDBJ whole genome shotgun (WGS) entry which is preliminary data.</text>
</comment>
<feature type="compositionally biased region" description="Pro residues" evidence="1">
    <location>
        <begin position="642"/>
        <end position="663"/>
    </location>
</feature>